<evidence type="ECO:0000313" key="8">
    <source>
        <dbReference type="Proteomes" id="UP000836841"/>
    </source>
</evidence>
<comment type="subcellular location">
    <subcellularLocation>
        <location evidence="2">Chromosome</location>
        <location evidence="2">Centromere</location>
    </subcellularLocation>
    <subcellularLocation>
        <location evidence="1">Nucleus</location>
    </subcellularLocation>
</comment>
<sequence>MHVKVTVSLRYAELVCVVPTRVSVLAWPMHQSKKASNSAATVARKGNETSGSHSIPARLSYAEEALRTMSLPEAYAEIVLNLSQALEQIYPKENSP</sequence>
<dbReference type="PANTHER" id="PTHR14582:SF1">
    <property type="entry name" value="CENTROMERE PROTEIN O"/>
    <property type="match status" value="1"/>
</dbReference>
<proteinExistence type="inferred from homology"/>
<dbReference type="EMBL" id="CAJVSB020000312">
    <property type="protein sequence ID" value="CAH2049695.1"/>
    <property type="molecule type" value="Genomic_DNA"/>
</dbReference>
<keyword evidence="5" id="KW-0539">Nucleus</keyword>
<accession>A0AAU9RS17</accession>
<gene>
    <name evidence="7" type="ORF">TAV2_LOCUS8345</name>
</gene>
<dbReference type="GO" id="GO:0031511">
    <property type="term" value="C:Mis6-Sim4 complex"/>
    <property type="evidence" value="ECO:0007669"/>
    <property type="project" value="TreeGrafter"/>
</dbReference>
<keyword evidence="4" id="KW-0158">Chromosome</keyword>
<dbReference type="InterPro" id="IPR018464">
    <property type="entry name" value="CENP-O"/>
</dbReference>
<evidence type="ECO:0000256" key="6">
    <source>
        <dbReference type="ARBA" id="ARBA00023328"/>
    </source>
</evidence>
<keyword evidence="6" id="KW-0137">Centromere</keyword>
<protein>
    <submittedName>
        <fullName evidence="7">Uncharacterized protein</fullName>
    </submittedName>
</protein>
<dbReference type="PANTHER" id="PTHR14582">
    <property type="entry name" value="INNER KINETOCHORE SUBUNIT MAL2"/>
    <property type="match status" value="1"/>
</dbReference>
<dbReference type="Proteomes" id="UP000836841">
    <property type="component" value="Unassembled WGS sequence"/>
</dbReference>
<evidence type="ECO:0000313" key="7">
    <source>
        <dbReference type="EMBL" id="CAH2049695.1"/>
    </source>
</evidence>
<evidence type="ECO:0000256" key="5">
    <source>
        <dbReference type="ARBA" id="ARBA00023242"/>
    </source>
</evidence>
<evidence type="ECO:0000256" key="4">
    <source>
        <dbReference type="ARBA" id="ARBA00022454"/>
    </source>
</evidence>
<comment type="caution">
    <text evidence="7">The sequence shown here is derived from an EMBL/GenBank/DDBJ whole genome shotgun (WGS) entry which is preliminary data.</text>
</comment>
<evidence type="ECO:0000256" key="1">
    <source>
        <dbReference type="ARBA" id="ARBA00004123"/>
    </source>
</evidence>
<dbReference type="GO" id="GO:0005634">
    <property type="term" value="C:nucleus"/>
    <property type="evidence" value="ECO:0007669"/>
    <property type="project" value="UniProtKB-SubCell"/>
</dbReference>
<comment type="similarity">
    <text evidence="3">Belongs to the CENP-O/MCM21 family.</text>
</comment>
<organism evidence="7 8">
    <name type="scientific">Thlaspi arvense</name>
    <name type="common">Field penny-cress</name>
    <dbReference type="NCBI Taxonomy" id="13288"/>
    <lineage>
        <taxon>Eukaryota</taxon>
        <taxon>Viridiplantae</taxon>
        <taxon>Streptophyta</taxon>
        <taxon>Embryophyta</taxon>
        <taxon>Tracheophyta</taxon>
        <taxon>Spermatophyta</taxon>
        <taxon>Magnoliopsida</taxon>
        <taxon>eudicotyledons</taxon>
        <taxon>Gunneridae</taxon>
        <taxon>Pentapetalae</taxon>
        <taxon>rosids</taxon>
        <taxon>malvids</taxon>
        <taxon>Brassicales</taxon>
        <taxon>Brassicaceae</taxon>
        <taxon>Thlaspideae</taxon>
        <taxon>Thlaspi</taxon>
    </lineage>
</organism>
<name>A0AAU9RS17_THLAR</name>
<evidence type="ECO:0000256" key="3">
    <source>
        <dbReference type="ARBA" id="ARBA00007321"/>
    </source>
</evidence>
<keyword evidence="8" id="KW-1185">Reference proteome</keyword>
<evidence type="ECO:0000256" key="2">
    <source>
        <dbReference type="ARBA" id="ARBA00004584"/>
    </source>
</evidence>
<dbReference type="AlphaFoldDB" id="A0AAU9RS17"/>
<reference evidence="7 8" key="1">
    <citation type="submission" date="2022-03" db="EMBL/GenBank/DDBJ databases">
        <authorList>
            <person name="Nunn A."/>
            <person name="Chopra R."/>
            <person name="Nunn A."/>
            <person name="Contreras Garrido A."/>
        </authorList>
    </citation>
    <scope>NUCLEOTIDE SEQUENCE [LARGE SCALE GENOMIC DNA]</scope>
</reference>